<dbReference type="GO" id="GO:0003824">
    <property type="term" value="F:catalytic activity"/>
    <property type="evidence" value="ECO:0007669"/>
    <property type="project" value="InterPro"/>
</dbReference>
<keyword evidence="4" id="KW-0479">Metal-binding</keyword>
<reference evidence="8 9" key="1">
    <citation type="submission" date="2019-06" db="EMBL/GenBank/DDBJ databases">
        <title>Draft genome sequences of 15 bacterial species constituting the stable defined intestinal microbiota of the GM15 gnotobiotic mouse model.</title>
        <authorList>
            <person name="Elie C."/>
            <person name="Mathieu A."/>
            <person name="Saliou A."/>
            <person name="Darnaud M."/>
            <person name="Leulier F."/>
            <person name="Tamellini A."/>
        </authorList>
    </citation>
    <scope>NUCLEOTIDE SEQUENCE [LARGE SCALE GENOMIC DNA]</scope>
    <source>
        <strain evidence="8 9">JM4-15</strain>
    </source>
</reference>
<accession>A0A845T1G5</accession>
<protein>
    <submittedName>
        <fullName evidence="8">Radical SAM protein</fullName>
    </submittedName>
</protein>
<keyword evidence="3" id="KW-0949">S-adenosyl-L-methionine</keyword>
<keyword evidence="5" id="KW-0408">Iron</keyword>
<dbReference type="InterPro" id="IPR007197">
    <property type="entry name" value="rSAM"/>
</dbReference>
<dbReference type="EMBL" id="VIQT01000022">
    <property type="protein sequence ID" value="NDO40593.1"/>
    <property type="molecule type" value="Genomic_DNA"/>
</dbReference>
<dbReference type="Pfam" id="PF04055">
    <property type="entry name" value="Radical_SAM"/>
    <property type="match status" value="1"/>
</dbReference>
<dbReference type="Proteomes" id="UP000462501">
    <property type="component" value="Unassembled WGS sequence"/>
</dbReference>
<keyword evidence="6" id="KW-0411">Iron-sulfur</keyword>
<organism evidence="8 9">
    <name type="scientific">Anaerotruncus colihominis</name>
    <dbReference type="NCBI Taxonomy" id="169435"/>
    <lineage>
        <taxon>Bacteria</taxon>
        <taxon>Bacillati</taxon>
        <taxon>Bacillota</taxon>
        <taxon>Clostridia</taxon>
        <taxon>Eubacteriales</taxon>
        <taxon>Oscillospiraceae</taxon>
        <taxon>Anaerotruncus</taxon>
    </lineage>
</organism>
<dbReference type="InterPro" id="IPR058240">
    <property type="entry name" value="rSAM_sf"/>
</dbReference>
<dbReference type="RefSeq" id="WP_162221924.1">
    <property type="nucleotide sequence ID" value="NZ_JANJZM010000010.1"/>
</dbReference>
<dbReference type="GO" id="GO:0051539">
    <property type="term" value="F:4 iron, 4 sulfur cluster binding"/>
    <property type="evidence" value="ECO:0007669"/>
    <property type="project" value="UniProtKB-KW"/>
</dbReference>
<dbReference type="InterPro" id="IPR013785">
    <property type="entry name" value="Aldolase_TIM"/>
</dbReference>
<evidence type="ECO:0000313" key="8">
    <source>
        <dbReference type="EMBL" id="NDO40593.1"/>
    </source>
</evidence>
<evidence type="ECO:0000256" key="4">
    <source>
        <dbReference type="ARBA" id="ARBA00022723"/>
    </source>
</evidence>
<evidence type="ECO:0000256" key="2">
    <source>
        <dbReference type="ARBA" id="ARBA00022485"/>
    </source>
</evidence>
<dbReference type="SUPFAM" id="SSF102114">
    <property type="entry name" value="Radical SAM enzymes"/>
    <property type="match status" value="1"/>
</dbReference>
<dbReference type="Gene3D" id="3.20.20.70">
    <property type="entry name" value="Aldolase class I"/>
    <property type="match status" value="1"/>
</dbReference>
<dbReference type="GO" id="GO:0046872">
    <property type="term" value="F:metal ion binding"/>
    <property type="evidence" value="ECO:0007669"/>
    <property type="project" value="UniProtKB-KW"/>
</dbReference>
<dbReference type="PANTHER" id="PTHR43787:SF10">
    <property type="entry name" value="COFACTOR MODIFYING PROTEIN"/>
    <property type="match status" value="1"/>
</dbReference>
<feature type="domain" description="Radical SAM core" evidence="7">
    <location>
        <begin position="48"/>
        <end position="154"/>
    </location>
</feature>
<evidence type="ECO:0000256" key="6">
    <source>
        <dbReference type="ARBA" id="ARBA00023014"/>
    </source>
</evidence>
<comment type="caution">
    <text evidence="8">The sequence shown here is derived from an EMBL/GenBank/DDBJ whole genome shotgun (WGS) entry which is preliminary data.</text>
</comment>
<evidence type="ECO:0000256" key="5">
    <source>
        <dbReference type="ARBA" id="ARBA00023004"/>
    </source>
</evidence>
<sequence>MTENGIYYVTTFVKDMETGKIKTFTSDKLRYIKGRNPEYLPFYQLEEMEMTNCCNLSCQNCCTPTSRYPRGFIDDGTVLAALSWTQAGQTLNYHRQGEPLLHKNLEKYIGWGVQAGIKPVISTNGILLTGERLEELYRQGLRHLVFTLHTMDSLKSFCDAYAYLKKQNENLFHFNKRAASGLPSGSMFFAGKVLDFSDDVEQSRDVRQAISQLPEEVKAFLAHTPVHTWAGNVENTRQNFQEDVVAARQKQCYFIQRHVVNMRWDGTIVGCCFDSENDNVLGHIRDFASLRPDIEKYRLCEHCDSNWAVGL</sequence>
<dbReference type="AlphaFoldDB" id="A0A845T1G5"/>
<proteinExistence type="predicted"/>
<keyword evidence="2" id="KW-0004">4Fe-4S</keyword>
<gene>
    <name evidence="8" type="ORF">FMM72_15450</name>
</gene>
<evidence type="ECO:0000259" key="7">
    <source>
        <dbReference type="Pfam" id="PF04055"/>
    </source>
</evidence>
<evidence type="ECO:0000313" key="9">
    <source>
        <dbReference type="Proteomes" id="UP000462501"/>
    </source>
</evidence>
<comment type="cofactor">
    <cofactor evidence="1">
        <name>[4Fe-4S] cluster</name>
        <dbReference type="ChEBI" id="CHEBI:49883"/>
    </cofactor>
</comment>
<evidence type="ECO:0000256" key="1">
    <source>
        <dbReference type="ARBA" id="ARBA00001966"/>
    </source>
</evidence>
<dbReference type="PANTHER" id="PTHR43787">
    <property type="entry name" value="FEMO COFACTOR BIOSYNTHESIS PROTEIN NIFB-RELATED"/>
    <property type="match status" value="1"/>
</dbReference>
<name>A0A845T1G5_9FIRM</name>
<evidence type="ECO:0000256" key="3">
    <source>
        <dbReference type="ARBA" id="ARBA00022691"/>
    </source>
</evidence>
<dbReference type="SFLD" id="SFLDS00029">
    <property type="entry name" value="Radical_SAM"/>
    <property type="match status" value="1"/>
</dbReference>